<proteinExistence type="predicted"/>
<dbReference type="Pfam" id="PF19778">
    <property type="entry name" value="RE_endonuc"/>
    <property type="match status" value="1"/>
</dbReference>
<evidence type="ECO:0000313" key="3">
    <source>
        <dbReference type="EMBL" id="MBM7713049.1"/>
    </source>
</evidence>
<dbReference type="Gene3D" id="3.40.50.300">
    <property type="entry name" value="P-loop containing nucleotide triphosphate hydrolases"/>
    <property type="match status" value="2"/>
</dbReference>
<dbReference type="InterPro" id="IPR006935">
    <property type="entry name" value="Helicase/UvrB_N"/>
</dbReference>
<protein>
    <submittedName>
        <fullName evidence="3">Type III restriction enzyme</fullName>
        <ecNumber evidence="3">3.1.21.5</ecNumber>
    </submittedName>
</protein>
<accession>A0ABS2R1N5</accession>
<dbReference type="RefSeq" id="WP_077109503.1">
    <property type="nucleotide sequence ID" value="NZ_JAFBFH010000001.1"/>
</dbReference>
<gene>
    <name evidence="3" type="ORF">JOC94_000015</name>
</gene>
<name>A0ABS2R1N5_9BACI</name>
<dbReference type="Proteomes" id="UP000823485">
    <property type="component" value="Unassembled WGS sequence"/>
</dbReference>
<dbReference type="InterPro" id="IPR027417">
    <property type="entry name" value="P-loop_NTPase"/>
</dbReference>
<feature type="domain" description="Helicase/UvrB N-terminal" evidence="1">
    <location>
        <begin position="109"/>
        <end position="269"/>
    </location>
</feature>
<keyword evidence="4" id="KW-1185">Reference proteome</keyword>
<keyword evidence="3" id="KW-0378">Hydrolase</keyword>
<organism evidence="3 4">
    <name type="scientific">Siminovitchia thermophila</name>
    <dbReference type="NCBI Taxonomy" id="1245522"/>
    <lineage>
        <taxon>Bacteria</taxon>
        <taxon>Bacillati</taxon>
        <taxon>Bacillota</taxon>
        <taxon>Bacilli</taxon>
        <taxon>Bacillales</taxon>
        <taxon>Bacillaceae</taxon>
        <taxon>Siminovitchia</taxon>
    </lineage>
</organism>
<comment type="caution">
    <text evidence="3">The sequence shown here is derived from an EMBL/GenBank/DDBJ whole genome shotgun (WGS) entry which is preliminary data.</text>
</comment>
<dbReference type="EC" id="3.1.21.5" evidence="3"/>
<evidence type="ECO:0000313" key="4">
    <source>
        <dbReference type="Proteomes" id="UP000823485"/>
    </source>
</evidence>
<dbReference type="InterPro" id="IPR045572">
    <property type="entry name" value="RE_endonuc_C"/>
</dbReference>
<feature type="domain" description="Type III restriction enzyme C-terminal endonuclease" evidence="2">
    <location>
        <begin position="875"/>
        <end position="974"/>
    </location>
</feature>
<sequence length="987" mass="114654">MGQHLKIKFDSEQQYQLDAINSVVKLFEGVPTLDNVDFWPTHIDDKIVTNAGLDEQLDYHLLLHNLQQVQQKNNLEKRGSEISLSSKIELDEGPLLNGIHHDKPIAIPHFTIEMETGTGKTYVYLRTIHELHKIYGYKKFMIVVPSIAIYEGVVKTIEMTKSHFASLYDNEEISLIQYDGAKLGKLREYAETPYLSVMIMTMDSFNKPSNNFYKMTEQLQGDKKPIHFVQETRPIVVLDEPQNFHTKIAKEAIRTLKPLFVLRYSATHKETPNLCYRLTPIDAFRNNLVKQIEVIGISDLDNFNVPLIRLMDIVRQPIAAKVKVNVLDKGIKKERDILLRQGSDLEKITGLQDYAGLKVTEIQYGKKDEHKKVSFENGFELSFHHALASKESIFRAQIEKTIEVHMAKQEELKEKGIKVLSLFFIDKVKNYTGKEALIRRLFDECFNRLKTKFPSFSNMEPSEVREGYFAKPGKTASDDEAVDTNGRNQTERKMEKAAFELIMKKKEQLLSFEEPVSFIFAHSALREGWDNPNVFQICTLNQTVSNIKKRQEIGRGLRLAVDQKGERPAEYEMNILTVIANESYENYVASLQHEYEEDGNKPPQKPKKPRQAIVKRNDRLFLSSEFQHFWAKLNQKVKYEINIDTEKLINQCVKRLNATKFPEPTMEISRAKFIMHQYKIVLRETRDEKAYITIAFQNSTGNRYTRNETVREGDSLYKLVNDIRLKHHIVTEINSSSKSEEQSLIFAGGEILTKESPFIFHTEKIRHIEKNKTRVFSEKYPIPNLIERAAKETNLTKKTIITIFKKMDLEKRKLIWKNPEGWIREFLSRIQEVSRNHIAENIEFTVMAEPLYDVNAIFPITRKCPQKQLIAGGINSLYDKVQVDSDVERDFMLKRVIPDADNTKLYFKFPPHFKIKFPKVIGNYKPGWGMVRLEKEGEVKLEFIRDLKGGLNSSQVKCAQKYFGKLGISYGVVDQTVRDWWEKSRIE</sequence>
<dbReference type="Pfam" id="PF04851">
    <property type="entry name" value="ResIII"/>
    <property type="match status" value="1"/>
</dbReference>
<evidence type="ECO:0000259" key="1">
    <source>
        <dbReference type="Pfam" id="PF04851"/>
    </source>
</evidence>
<dbReference type="GO" id="GO:0015668">
    <property type="term" value="F:type III site-specific deoxyribonuclease activity"/>
    <property type="evidence" value="ECO:0007669"/>
    <property type="project" value="UniProtKB-EC"/>
</dbReference>
<dbReference type="EMBL" id="JAFBFH010000001">
    <property type="protein sequence ID" value="MBM7713049.1"/>
    <property type="molecule type" value="Genomic_DNA"/>
</dbReference>
<evidence type="ECO:0000259" key="2">
    <source>
        <dbReference type="Pfam" id="PF19778"/>
    </source>
</evidence>
<reference evidence="3 4" key="1">
    <citation type="submission" date="2021-01" db="EMBL/GenBank/DDBJ databases">
        <title>Genomic Encyclopedia of Type Strains, Phase IV (KMG-IV): sequencing the most valuable type-strain genomes for metagenomic binning, comparative biology and taxonomic classification.</title>
        <authorList>
            <person name="Goeker M."/>
        </authorList>
    </citation>
    <scope>NUCLEOTIDE SEQUENCE [LARGE SCALE GENOMIC DNA]</scope>
    <source>
        <strain evidence="3 4">DSM 105453</strain>
    </source>
</reference>
<dbReference type="SUPFAM" id="SSF52540">
    <property type="entry name" value="P-loop containing nucleoside triphosphate hydrolases"/>
    <property type="match status" value="1"/>
</dbReference>